<feature type="transmembrane region" description="Helical" evidence="7">
    <location>
        <begin position="323"/>
        <end position="346"/>
    </location>
</feature>
<evidence type="ECO:0000256" key="7">
    <source>
        <dbReference type="SAM" id="Phobius"/>
    </source>
</evidence>
<dbReference type="PANTHER" id="PTHR30250:SF10">
    <property type="entry name" value="LIPOPOLYSACCHARIDE BIOSYNTHESIS PROTEIN WZXC"/>
    <property type="match status" value="1"/>
</dbReference>
<keyword evidence="4 7" id="KW-0812">Transmembrane</keyword>
<feature type="transmembrane region" description="Helical" evidence="7">
    <location>
        <begin position="79"/>
        <end position="102"/>
    </location>
</feature>
<dbReference type="Pfam" id="PF13440">
    <property type="entry name" value="Polysacc_synt_3"/>
    <property type="match status" value="1"/>
</dbReference>
<keyword evidence="3" id="KW-1003">Cell membrane</keyword>
<evidence type="ECO:0000256" key="4">
    <source>
        <dbReference type="ARBA" id="ARBA00022692"/>
    </source>
</evidence>
<dbReference type="CDD" id="cd13127">
    <property type="entry name" value="MATE_tuaB_like"/>
    <property type="match status" value="1"/>
</dbReference>
<dbReference type="RefSeq" id="WP_249658733.1">
    <property type="nucleotide sequence ID" value="NZ_JAMFMA010000004.1"/>
</dbReference>
<feature type="transmembrane region" description="Helical" evidence="7">
    <location>
        <begin position="170"/>
        <end position="191"/>
    </location>
</feature>
<accession>A0ABT0PW93</accession>
<evidence type="ECO:0000313" key="9">
    <source>
        <dbReference type="Proteomes" id="UP001203607"/>
    </source>
</evidence>
<dbReference type="InterPro" id="IPR050833">
    <property type="entry name" value="Poly_Biosynth_Transport"/>
</dbReference>
<feature type="transmembrane region" description="Helical" evidence="7">
    <location>
        <begin position="212"/>
        <end position="233"/>
    </location>
</feature>
<evidence type="ECO:0000256" key="6">
    <source>
        <dbReference type="ARBA" id="ARBA00023136"/>
    </source>
</evidence>
<evidence type="ECO:0000256" key="5">
    <source>
        <dbReference type="ARBA" id="ARBA00022989"/>
    </source>
</evidence>
<gene>
    <name evidence="8" type="ORF">M3P19_16165</name>
</gene>
<comment type="caution">
    <text evidence="8">The sequence shown here is derived from an EMBL/GenBank/DDBJ whole genome shotgun (WGS) entry which is preliminary data.</text>
</comment>
<organism evidence="8 9">
    <name type="scientific">Flagellimonas spongiicola</name>
    <dbReference type="NCBI Taxonomy" id="2942208"/>
    <lineage>
        <taxon>Bacteria</taxon>
        <taxon>Pseudomonadati</taxon>
        <taxon>Bacteroidota</taxon>
        <taxon>Flavobacteriia</taxon>
        <taxon>Flavobacteriales</taxon>
        <taxon>Flavobacteriaceae</taxon>
        <taxon>Flagellimonas</taxon>
    </lineage>
</organism>
<feature type="transmembrane region" description="Helical" evidence="7">
    <location>
        <begin position="253"/>
        <end position="270"/>
    </location>
</feature>
<keyword evidence="9" id="KW-1185">Reference proteome</keyword>
<proteinExistence type="inferred from homology"/>
<keyword evidence="5 7" id="KW-1133">Transmembrane helix</keyword>
<feature type="transmembrane region" description="Helical" evidence="7">
    <location>
        <begin position="12"/>
        <end position="35"/>
    </location>
</feature>
<keyword evidence="6 7" id="KW-0472">Membrane</keyword>
<feature type="transmembrane region" description="Helical" evidence="7">
    <location>
        <begin position="147"/>
        <end position="164"/>
    </location>
</feature>
<evidence type="ECO:0000313" key="8">
    <source>
        <dbReference type="EMBL" id="MCL6275551.1"/>
    </source>
</evidence>
<dbReference type="EMBL" id="JAMFMA010000004">
    <property type="protein sequence ID" value="MCL6275551.1"/>
    <property type="molecule type" value="Genomic_DNA"/>
</dbReference>
<feature type="transmembrane region" description="Helical" evidence="7">
    <location>
        <begin position="366"/>
        <end position="394"/>
    </location>
</feature>
<evidence type="ECO:0000256" key="1">
    <source>
        <dbReference type="ARBA" id="ARBA00004651"/>
    </source>
</evidence>
<comment type="subcellular location">
    <subcellularLocation>
        <location evidence="1">Cell membrane</location>
        <topology evidence="1">Multi-pass membrane protein</topology>
    </subcellularLocation>
</comment>
<feature type="transmembrane region" description="Helical" evidence="7">
    <location>
        <begin position="41"/>
        <end position="58"/>
    </location>
</feature>
<reference evidence="8 9" key="1">
    <citation type="submission" date="2022-05" db="EMBL/GenBank/DDBJ databases">
        <authorList>
            <person name="Park J.-S."/>
        </authorList>
    </citation>
    <scope>NUCLEOTIDE SEQUENCE [LARGE SCALE GENOMIC DNA]</scope>
    <source>
        <strain evidence="8 9">2012CJ35-5</strain>
    </source>
</reference>
<feature type="transmembrane region" description="Helical" evidence="7">
    <location>
        <begin position="414"/>
        <end position="435"/>
    </location>
</feature>
<dbReference type="Proteomes" id="UP001203607">
    <property type="component" value="Unassembled WGS sequence"/>
</dbReference>
<comment type="similarity">
    <text evidence="2">Belongs to the polysaccharide synthase family.</text>
</comment>
<sequence>MSLGKKMFHGVVWSGLEKISIQLVQFVIGIILARILTPKEYGIIGILYVFIAISNVFIDSGFTKALIQKQDRTEEDKSTVFWFNLLISLVCYILLWITAPYIADFYELDVLKNLLRVLALVLIINSLFTVPTTLLNIDLDFKTLAKINFISVFGAGMVAIYLAMEGYGVWALAYQTLLKSILSLVMTWFWVRWKPRLLFSKASFGTLFSYGSNLLVSSLLGVAVNNFYALFIAKLISTKDLGYYTRGTQFSDFVYGTISSILDSVLLPGLSTIQEQRDVLIAQTRKVIKLTALITIPVFLLLALMAKPIIITLLTEKWAPAAPIMQFFCIARLITIISGINVNLLYVIGRTDLALRQQYSKIAIRVVLLVVSLKYGIVIIALAELISTIIHFFINTYHPGKIMGYGALSQIKDMKMIFLSSILMVMVTFLSVYFIDDNLVKVCIAPLAALGSYYLCMRIFKIEEWNSLFAMSRKFLKK</sequence>
<evidence type="ECO:0000256" key="2">
    <source>
        <dbReference type="ARBA" id="ARBA00007430"/>
    </source>
</evidence>
<feature type="transmembrane region" description="Helical" evidence="7">
    <location>
        <begin position="114"/>
        <end position="135"/>
    </location>
</feature>
<name>A0ABT0PW93_9FLAO</name>
<protein>
    <submittedName>
        <fullName evidence="8">Lipopolysaccharide biosynthesis protein</fullName>
    </submittedName>
</protein>
<dbReference type="PANTHER" id="PTHR30250">
    <property type="entry name" value="PST FAMILY PREDICTED COLANIC ACID TRANSPORTER"/>
    <property type="match status" value="1"/>
</dbReference>
<feature type="transmembrane region" description="Helical" evidence="7">
    <location>
        <begin position="290"/>
        <end position="311"/>
    </location>
</feature>
<evidence type="ECO:0000256" key="3">
    <source>
        <dbReference type="ARBA" id="ARBA00022475"/>
    </source>
</evidence>